<evidence type="ECO:0000313" key="3">
    <source>
        <dbReference type="EMBL" id="NCS90877.1"/>
    </source>
</evidence>
<evidence type="ECO:0000313" key="4">
    <source>
        <dbReference type="Proteomes" id="UP000738826"/>
    </source>
</evidence>
<evidence type="ECO:0000259" key="1">
    <source>
        <dbReference type="PROSITE" id="PS51459"/>
    </source>
</evidence>
<reference evidence="3" key="1">
    <citation type="submission" date="2019-11" db="EMBL/GenBank/DDBJ databases">
        <title>Lipid analysis of CO2-rich subsurface aquifers suggests an autotrophy-based deep biosphere with lysolipids enriched in CPR bacteria.</title>
        <authorList>
            <person name="Probst A.J."/>
            <person name="Elling F.J."/>
            <person name="Castelle C.J."/>
            <person name="Zhu Q."/>
            <person name="Elvert M."/>
            <person name="Birarda G."/>
            <person name="Holman H.-Y."/>
            <person name="Lane K.R."/>
            <person name="Ladd B."/>
            <person name="Ryan M.C."/>
            <person name="Woyke T."/>
            <person name="Hinrichs K.-U."/>
            <person name="Banfield J.F."/>
        </authorList>
    </citation>
    <scope>NUCLEOTIDE SEQUENCE</scope>
    <source>
        <strain evidence="2">CG_2015-01_33_1645</strain>
        <strain evidence="3">CG_2015-04_33_537</strain>
    </source>
</reference>
<evidence type="ECO:0000313" key="2">
    <source>
        <dbReference type="EMBL" id="NCN64512.1"/>
    </source>
</evidence>
<dbReference type="NCBIfam" id="TIGR01550">
    <property type="entry name" value="DOC_P1"/>
    <property type="match status" value="1"/>
</dbReference>
<sequence>MKIIVPSVEEIVEINKRLGCNVMNKGMFEFLITKIESTYENKEHIEIIGTIAKIAAIFWMDIIQFHPFVDGNKRTATEAMLLFLKKNNYILETPLVGKVYISLKIANNDIKYDKLLKWLYQRIREKK</sequence>
<dbReference type="Pfam" id="PF02661">
    <property type="entry name" value="Fic"/>
    <property type="match status" value="1"/>
</dbReference>
<comment type="caution">
    <text evidence="3">The sequence shown here is derived from an EMBL/GenBank/DDBJ whole genome shotgun (WGS) entry which is preliminary data.</text>
</comment>
<dbReference type="AlphaFoldDB" id="A0A8J7YTI9"/>
<dbReference type="InterPro" id="IPR053737">
    <property type="entry name" value="Type_II_TA_Toxin"/>
</dbReference>
<protein>
    <submittedName>
        <fullName evidence="3">Type II toxin-antitoxin system death-on-curing family toxin</fullName>
    </submittedName>
</protein>
<dbReference type="EMBL" id="JAACVF010000006">
    <property type="protein sequence ID" value="NCN64512.1"/>
    <property type="molecule type" value="Genomic_DNA"/>
</dbReference>
<name>A0A8J7YTI9_9ARCH</name>
<dbReference type="InterPro" id="IPR006440">
    <property type="entry name" value="Doc"/>
</dbReference>
<dbReference type="InterPro" id="IPR003812">
    <property type="entry name" value="Fido"/>
</dbReference>
<dbReference type="Gene3D" id="1.20.120.1870">
    <property type="entry name" value="Fic/DOC protein, Fido domain"/>
    <property type="match status" value="1"/>
</dbReference>
<dbReference type="Proteomes" id="UP000768163">
    <property type="component" value="Unassembled WGS sequence"/>
</dbReference>
<dbReference type="Proteomes" id="UP000738826">
    <property type="component" value="Unassembled WGS sequence"/>
</dbReference>
<dbReference type="InterPro" id="IPR036597">
    <property type="entry name" value="Fido-like_dom_sf"/>
</dbReference>
<dbReference type="PROSITE" id="PS51459">
    <property type="entry name" value="FIDO"/>
    <property type="match status" value="1"/>
</dbReference>
<dbReference type="EMBL" id="JAACQH010000006">
    <property type="protein sequence ID" value="NCS90877.1"/>
    <property type="molecule type" value="Genomic_DNA"/>
</dbReference>
<organism evidence="3 4">
    <name type="scientific">Candidatus Altarchaeum hamiconexum</name>
    <dbReference type="NCBI Taxonomy" id="1803513"/>
    <lineage>
        <taxon>Archaea</taxon>
        <taxon>Candidatus Altarchaeota</taxon>
        <taxon>Candidatus Altiarchaeia</taxon>
        <taxon>Candidatus Altarchaeales</taxon>
        <taxon>Candidatus Altarchaeaceae</taxon>
        <taxon>Candidatus Altarchaeum</taxon>
    </lineage>
</organism>
<accession>A0A8J7YTI9</accession>
<feature type="domain" description="Fido" evidence="1">
    <location>
        <begin position="1"/>
        <end position="121"/>
    </location>
</feature>
<dbReference type="PANTHER" id="PTHR39426">
    <property type="entry name" value="HOMOLOGY TO DEATH-ON-CURING PROTEIN OF PHAGE P1"/>
    <property type="match status" value="1"/>
</dbReference>
<dbReference type="GO" id="GO:0016301">
    <property type="term" value="F:kinase activity"/>
    <property type="evidence" value="ECO:0007669"/>
    <property type="project" value="InterPro"/>
</dbReference>
<gene>
    <name evidence="3" type="ORF">GW779_00415</name>
    <name evidence="2" type="ORF">GW910_00305</name>
</gene>
<proteinExistence type="predicted"/>
<dbReference type="SUPFAM" id="SSF140931">
    <property type="entry name" value="Fic-like"/>
    <property type="match status" value="1"/>
</dbReference>
<dbReference type="PANTHER" id="PTHR39426:SF1">
    <property type="entry name" value="HOMOLOGY TO DEATH-ON-CURING PROTEIN OF PHAGE P1"/>
    <property type="match status" value="1"/>
</dbReference>